<comment type="caution">
    <text evidence="1">The sequence shown here is derived from an EMBL/GenBank/DDBJ whole genome shotgun (WGS) entry which is preliminary data.</text>
</comment>
<proteinExistence type="predicted"/>
<dbReference type="InterPro" id="IPR019882">
    <property type="entry name" value="CHP03643"/>
</dbReference>
<evidence type="ECO:0000313" key="1">
    <source>
        <dbReference type="EMBL" id="GHC59726.1"/>
    </source>
</evidence>
<dbReference type="Pfam" id="PF10985">
    <property type="entry name" value="DUF2805"/>
    <property type="match status" value="1"/>
</dbReference>
<keyword evidence="2" id="KW-1185">Reference proteome</keyword>
<dbReference type="EMBL" id="BMXI01000012">
    <property type="protein sequence ID" value="GHC59726.1"/>
    <property type="molecule type" value="Genomic_DNA"/>
</dbReference>
<organism evidence="1 2">
    <name type="scientific">Roseibacillus persicicus</name>
    <dbReference type="NCBI Taxonomy" id="454148"/>
    <lineage>
        <taxon>Bacteria</taxon>
        <taxon>Pseudomonadati</taxon>
        <taxon>Verrucomicrobiota</taxon>
        <taxon>Verrucomicrobiia</taxon>
        <taxon>Verrucomicrobiales</taxon>
        <taxon>Verrucomicrobiaceae</taxon>
        <taxon>Roseibacillus</taxon>
    </lineage>
</organism>
<evidence type="ECO:0000313" key="2">
    <source>
        <dbReference type="Proteomes" id="UP000644507"/>
    </source>
</evidence>
<accession>A0A918WKG6</accession>
<name>A0A918WKG6_9BACT</name>
<protein>
    <recommendedName>
        <fullName evidence="3">TIGR03643 family protein</fullName>
    </recommendedName>
</protein>
<sequence length="86" mass="10317">MNDSERDRIIRMAWEDRTTFEEIERATGYTEAEVIKVMRNNLRARSFRLWRKRVSGRVTKHRRLMKARGVGVSRRARDSSDEFVTD</sequence>
<reference evidence="1" key="1">
    <citation type="journal article" date="2014" name="Int. J. Syst. Evol. Microbiol.">
        <title>Complete genome sequence of Corynebacterium casei LMG S-19264T (=DSM 44701T), isolated from a smear-ripened cheese.</title>
        <authorList>
            <consortium name="US DOE Joint Genome Institute (JGI-PGF)"/>
            <person name="Walter F."/>
            <person name="Albersmeier A."/>
            <person name="Kalinowski J."/>
            <person name="Ruckert C."/>
        </authorList>
    </citation>
    <scope>NUCLEOTIDE SEQUENCE</scope>
    <source>
        <strain evidence="1">KCTC 12988</strain>
    </source>
</reference>
<reference evidence="1" key="2">
    <citation type="submission" date="2020-09" db="EMBL/GenBank/DDBJ databases">
        <authorList>
            <person name="Sun Q."/>
            <person name="Kim S."/>
        </authorList>
    </citation>
    <scope>NUCLEOTIDE SEQUENCE</scope>
    <source>
        <strain evidence="1">KCTC 12988</strain>
    </source>
</reference>
<dbReference type="NCBIfam" id="TIGR03643">
    <property type="entry name" value="TIGR03643 family protein"/>
    <property type="match status" value="1"/>
</dbReference>
<dbReference type="AlphaFoldDB" id="A0A918WKG6"/>
<dbReference type="RefSeq" id="WP_189571188.1">
    <property type="nucleotide sequence ID" value="NZ_BMXI01000012.1"/>
</dbReference>
<gene>
    <name evidence="1" type="ORF">GCM10007100_28700</name>
</gene>
<dbReference type="Proteomes" id="UP000644507">
    <property type="component" value="Unassembled WGS sequence"/>
</dbReference>
<evidence type="ECO:0008006" key="3">
    <source>
        <dbReference type="Google" id="ProtNLM"/>
    </source>
</evidence>